<dbReference type="OrthoDB" id="3542212at2759"/>
<dbReference type="EMBL" id="MPGH01000108">
    <property type="protein sequence ID" value="OLN86881.1"/>
    <property type="molecule type" value="Genomic_DNA"/>
</dbReference>
<feature type="region of interest" description="Disordered" evidence="1">
    <location>
        <begin position="116"/>
        <end position="179"/>
    </location>
</feature>
<keyword evidence="3" id="KW-1185">Reference proteome</keyword>
<comment type="caution">
    <text evidence="2">The sequence shown here is derived from an EMBL/GenBank/DDBJ whole genome shotgun (WGS) entry which is preliminary data.</text>
</comment>
<name>A0A1Q8RRE3_9PEZI</name>
<dbReference type="PANTHER" id="PTHR42052:SF1">
    <property type="entry name" value="ABM DOMAIN-CONTAINING PROTEIN"/>
    <property type="match status" value="1"/>
</dbReference>
<organism evidence="2 3">
    <name type="scientific">Colletotrichum chlorophyti</name>
    <dbReference type="NCBI Taxonomy" id="708187"/>
    <lineage>
        <taxon>Eukaryota</taxon>
        <taxon>Fungi</taxon>
        <taxon>Dikarya</taxon>
        <taxon>Ascomycota</taxon>
        <taxon>Pezizomycotina</taxon>
        <taxon>Sordariomycetes</taxon>
        <taxon>Hypocreomycetidae</taxon>
        <taxon>Glomerellales</taxon>
        <taxon>Glomerellaceae</taxon>
        <taxon>Colletotrichum</taxon>
    </lineage>
</organism>
<protein>
    <recommendedName>
        <fullName evidence="4">ABM domain-containing protein</fullName>
    </recommendedName>
</protein>
<dbReference type="PANTHER" id="PTHR42052">
    <property type="entry name" value="ABM DOMAIN-CONTAINING PROTEIN"/>
    <property type="match status" value="1"/>
</dbReference>
<sequence length="281" mass="31219">MVVTELALMQLKEPMTEETKELMDYCQTVQDTWVLRRKPGLPPARLDRGTAVLQQVEDPRVLLFAAQWDSPQAHGEWLASPESENVIGKLMPHVHTEGPRGVVVFHVDEAIFGTPAPADAVSENSPAAPTTETVTGANAEEEADTGTESKGKEPEAPVTPAPAEKSKAEGKKKAEDEPPALLTAPVLSVGRFGVRSERKEEFLKKYAEVKWVVEEHSKPFPVRGGWRIEKAAEDLDEFVMYCGWSSVEQHKAIAQHEGFKEWAGIQEFVTGTDIWHYQRIL</sequence>
<proteinExistence type="predicted"/>
<dbReference type="Gene3D" id="3.30.70.100">
    <property type="match status" value="2"/>
</dbReference>
<feature type="compositionally biased region" description="Polar residues" evidence="1">
    <location>
        <begin position="122"/>
        <end position="136"/>
    </location>
</feature>
<reference evidence="2 3" key="1">
    <citation type="submission" date="2016-11" db="EMBL/GenBank/DDBJ databases">
        <title>Draft Genome Assembly of Colletotrichum chlorophyti a pathogen of herbaceous plants.</title>
        <authorList>
            <person name="Gan P."/>
            <person name="Narusaka M."/>
            <person name="Tsushima A."/>
            <person name="Narusaka Y."/>
            <person name="Takano Y."/>
            <person name="Shirasu K."/>
        </authorList>
    </citation>
    <scope>NUCLEOTIDE SEQUENCE [LARGE SCALE GENOMIC DNA]</scope>
    <source>
        <strain evidence="2 3">NTL11</strain>
    </source>
</reference>
<evidence type="ECO:0000313" key="3">
    <source>
        <dbReference type="Proteomes" id="UP000186583"/>
    </source>
</evidence>
<dbReference type="AlphaFoldDB" id="A0A1Q8RRE3"/>
<evidence type="ECO:0000256" key="1">
    <source>
        <dbReference type="SAM" id="MobiDB-lite"/>
    </source>
</evidence>
<gene>
    <name evidence="2" type="ORF">CCHL11_04658</name>
</gene>
<evidence type="ECO:0000313" key="2">
    <source>
        <dbReference type="EMBL" id="OLN86881.1"/>
    </source>
</evidence>
<dbReference type="Proteomes" id="UP000186583">
    <property type="component" value="Unassembled WGS sequence"/>
</dbReference>
<feature type="compositionally biased region" description="Basic and acidic residues" evidence="1">
    <location>
        <begin position="164"/>
        <end position="176"/>
    </location>
</feature>
<evidence type="ECO:0008006" key="4">
    <source>
        <dbReference type="Google" id="ProtNLM"/>
    </source>
</evidence>
<accession>A0A1Q8RRE3</accession>